<name>A0A1J5QH41_9ZZZZ</name>
<comment type="caution">
    <text evidence="1">The sequence shown here is derived from an EMBL/GenBank/DDBJ whole genome shotgun (WGS) entry which is preliminary data.</text>
</comment>
<sequence length="89" mass="9425">MPPVLLPESAVLALGYLCLGPARDLALGQDARNRRLDGLQIPDAAVGTLEFGVEFLDPVEGLLQYGKPGLLVPPRHQLAPDPDDPVAFG</sequence>
<dbReference type="EMBL" id="MLJW01002209">
    <property type="protein sequence ID" value="OIQ75301.1"/>
    <property type="molecule type" value="Genomic_DNA"/>
</dbReference>
<proteinExistence type="predicted"/>
<evidence type="ECO:0000313" key="1">
    <source>
        <dbReference type="EMBL" id="OIQ75301.1"/>
    </source>
</evidence>
<protein>
    <submittedName>
        <fullName evidence="1">Uncharacterized protein</fullName>
    </submittedName>
</protein>
<reference evidence="1" key="1">
    <citation type="submission" date="2016-10" db="EMBL/GenBank/DDBJ databases">
        <title>Sequence of Gallionella enrichment culture.</title>
        <authorList>
            <person name="Poehlein A."/>
            <person name="Muehling M."/>
            <person name="Daniel R."/>
        </authorList>
    </citation>
    <scope>NUCLEOTIDE SEQUENCE</scope>
</reference>
<accession>A0A1J5QH41</accession>
<dbReference type="AlphaFoldDB" id="A0A1J5QH41"/>
<gene>
    <name evidence="1" type="ORF">GALL_430290</name>
</gene>
<organism evidence="1">
    <name type="scientific">mine drainage metagenome</name>
    <dbReference type="NCBI Taxonomy" id="410659"/>
    <lineage>
        <taxon>unclassified sequences</taxon>
        <taxon>metagenomes</taxon>
        <taxon>ecological metagenomes</taxon>
    </lineage>
</organism>